<dbReference type="EMBL" id="FOLO01000013">
    <property type="protein sequence ID" value="SFC61122.1"/>
    <property type="molecule type" value="Genomic_DNA"/>
</dbReference>
<gene>
    <name evidence="1" type="ORF">SAMN02745724_02096</name>
</gene>
<sequence>MVQNIVKESVYSKTIKNLIGSIFSMTSFQDSIYEVATEYFKYAQENEIKKNAIEQQIISDKQALEKDPKSSTLNHNIKISQKILKEFNLKQEEEKQSRLEKIKTICHDILNLCKGKDESDQNNKFARILGTIQLMTPTNTKAAINQNKKSKHLYRAVLSLLLFEQLMKDEQITNPYIQEIKNRALDEDDDEVYQNEVQIPVLMSALLLDVGSHHPDALEILKGKDGKLNEFRTLTNEERLSLLKISYHQTINYLTHGIGSAKYIGNSKEQRDVFNKNEKEKMSFILNLFKRSVDPKQGIGNIIKIPQIYVSVVLSTRSNFVYQSLPKVFLLLHKGAEKGSHSQVVVNSLQKILGIYPPGFGITYIPKNADGIDLDRFEYAIVSGIYPKNHHEPIVRIATKNLTFTSSGHDITVQPDNNLFYANCRKKLEKVSSERLNEILQKLWSNFENRTNEAQFVPNCWEPHEYFSYIKYQNLWNKNR</sequence>
<reference evidence="1 2" key="1">
    <citation type="submission" date="2016-10" db="EMBL/GenBank/DDBJ databases">
        <authorList>
            <person name="de Groot N.N."/>
        </authorList>
    </citation>
    <scope>NUCLEOTIDE SEQUENCE [LARGE SCALE GENOMIC DNA]</scope>
    <source>
        <strain evidence="1 2">DSM 6059</strain>
    </source>
</reference>
<accession>A0A1I1KLH9</accession>
<dbReference type="STRING" id="1123010.SAMN02745724_02096"/>
<evidence type="ECO:0000313" key="2">
    <source>
        <dbReference type="Proteomes" id="UP000198862"/>
    </source>
</evidence>
<dbReference type="AlphaFoldDB" id="A0A1I1KLH9"/>
<keyword evidence="2" id="KW-1185">Reference proteome</keyword>
<protein>
    <submittedName>
        <fullName evidence="1">Uncharacterized protein</fullName>
    </submittedName>
</protein>
<organism evidence="1 2">
    <name type="scientific">Pseudoalteromonas denitrificans DSM 6059</name>
    <dbReference type="NCBI Taxonomy" id="1123010"/>
    <lineage>
        <taxon>Bacteria</taxon>
        <taxon>Pseudomonadati</taxon>
        <taxon>Pseudomonadota</taxon>
        <taxon>Gammaproteobacteria</taxon>
        <taxon>Alteromonadales</taxon>
        <taxon>Pseudoalteromonadaceae</taxon>
        <taxon>Pseudoalteromonas</taxon>
    </lineage>
</organism>
<proteinExistence type="predicted"/>
<dbReference type="Proteomes" id="UP000198862">
    <property type="component" value="Unassembled WGS sequence"/>
</dbReference>
<dbReference type="RefSeq" id="WP_091983428.1">
    <property type="nucleotide sequence ID" value="NZ_FOLO01000013.1"/>
</dbReference>
<dbReference type="OrthoDB" id="5751334at2"/>
<evidence type="ECO:0000313" key="1">
    <source>
        <dbReference type="EMBL" id="SFC61122.1"/>
    </source>
</evidence>
<name>A0A1I1KLH9_9GAMM</name>